<dbReference type="AlphaFoldDB" id="A0A4R3MJ30"/>
<dbReference type="OrthoDB" id="384721at2"/>
<dbReference type="RefSeq" id="WP_132252930.1">
    <property type="nucleotide sequence ID" value="NZ_SMAL01000007.1"/>
</dbReference>
<protein>
    <submittedName>
        <fullName evidence="1">Uncharacterized protein</fullName>
    </submittedName>
</protein>
<evidence type="ECO:0000313" key="1">
    <source>
        <dbReference type="EMBL" id="TCT14023.1"/>
    </source>
</evidence>
<organism evidence="1 2">
    <name type="scientific">Natranaerovirga pectinivora</name>
    <dbReference type="NCBI Taxonomy" id="682400"/>
    <lineage>
        <taxon>Bacteria</taxon>
        <taxon>Bacillati</taxon>
        <taxon>Bacillota</taxon>
        <taxon>Clostridia</taxon>
        <taxon>Lachnospirales</taxon>
        <taxon>Natranaerovirgaceae</taxon>
        <taxon>Natranaerovirga</taxon>
    </lineage>
</organism>
<evidence type="ECO:0000313" key="2">
    <source>
        <dbReference type="Proteomes" id="UP000294902"/>
    </source>
</evidence>
<gene>
    <name evidence="1" type="ORF">EDC18_10792</name>
</gene>
<keyword evidence="2" id="KW-1185">Reference proteome</keyword>
<reference evidence="1 2" key="1">
    <citation type="submission" date="2019-03" db="EMBL/GenBank/DDBJ databases">
        <title>Genomic Encyclopedia of Type Strains, Phase IV (KMG-IV): sequencing the most valuable type-strain genomes for metagenomic binning, comparative biology and taxonomic classification.</title>
        <authorList>
            <person name="Goeker M."/>
        </authorList>
    </citation>
    <scope>NUCLEOTIDE SEQUENCE [LARGE SCALE GENOMIC DNA]</scope>
    <source>
        <strain evidence="1 2">DSM 24629</strain>
    </source>
</reference>
<dbReference type="EMBL" id="SMAL01000007">
    <property type="protein sequence ID" value="TCT14023.1"/>
    <property type="molecule type" value="Genomic_DNA"/>
</dbReference>
<name>A0A4R3MJ30_9FIRM</name>
<dbReference type="Proteomes" id="UP000294902">
    <property type="component" value="Unassembled WGS sequence"/>
</dbReference>
<accession>A0A4R3MJ30</accession>
<comment type="caution">
    <text evidence="1">The sequence shown here is derived from an EMBL/GenBank/DDBJ whole genome shotgun (WGS) entry which is preliminary data.</text>
</comment>
<sequence>MSIILPILNQSKYKIKDKYKNIVEIELGDFIDDEKSGCYYMHPEYKFIEFKYQPNYEVVKEDYKVIYGDMSVEENSISLFSNKSERFNDEKYRARVLIDKPITSNEFDIISIEFERSDVSTFFIGFFDSFTRDLDIEFLEGVQNLESYKSPKCDIIYNNFDKDVLKIIKRVGLKYLMDTLMTEKCLMKNIECTINISEGFIQLNNERRIYNKLLQRSQETYITYGYHPNVKSEVIGKINKVSMGKNKGYLFLKPIKIDFNKCKVLMLYSGKPEIEYLSKNELTWTKIDELSQIEVNKELILRVAMNHRDRIYSIFIVDELEDVQLE</sequence>
<proteinExistence type="predicted"/>